<dbReference type="InterPro" id="IPR007258">
    <property type="entry name" value="Vps52"/>
</dbReference>
<protein>
    <submittedName>
        <fullName evidence="10">Uncharacterized protein</fullName>
    </submittedName>
</protein>
<keyword evidence="5" id="KW-0333">Golgi apparatus</keyword>
<feature type="region of interest" description="Disordered" evidence="7">
    <location>
        <begin position="418"/>
        <end position="438"/>
    </location>
</feature>
<feature type="compositionally biased region" description="Polar residues" evidence="7">
    <location>
        <begin position="180"/>
        <end position="202"/>
    </location>
</feature>
<dbReference type="Pfam" id="PF04129">
    <property type="entry name" value="Vps52_CC"/>
    <property type="match status" value="1"/>
</dbReference>
<comment type="similarity">
    <text evidence="2">Belongs to the VPS52 family.</text>
</comment>
<evidence type="ECO:0000256" key="1">
    <source>
        <dbReference type="ARBA" id="ARBA00004601"/>
    </source>
</evidence>
<dbReference type="STRING" id="205917.A0A4Y9Z1G6"/>
<feature type="compositionally biased region" description="Low complexity" evidence="7">
    <location>
        <begin position="203"/>
        <end position="216"/>
    </location>
</feature>
<accession>A0A4Y9Z1G6</accession>
<keyword evidence="6" id="KW-0175">Coiled coil</keyword>
<dbReference type="GO" id="GO:0032456">
    <property type="term" value="P:endocytic recycling"/>
    <property type="evidence" value="ECO:0007669"/>
    <property type="project" value="TreeGrafter"/>
</dbReference>
<feature type="region of interest" description="Disordered" evidence="7">
    <location>
        <begin position="467"/>
        <end position="488"/>
    </location>
</feature>
<sequence>MSSSELSDALNPYIAQARARAAYHQHAGTNQERPAVQEVTSTSYVPHRSELEYAMCEQPPPQAQRPPKPKVDGTQVVQQLFRALAATREAHETERKRRAQWEQDVEAKHAQRHAELEAQISDMKQEIASLHDIVSRLLPSQECVASTPRSNASPMLAAPAPHPIFDTNDPGTQYQVISETNRPLSESGQVAQQSGFSSTTMRASTSFPVASSSTSAYGRKRQTPASSGDEGQESGDSDHSKTATGERPAKRANKHDKRCFTIQHAMRKHIYHTMQVEPDDDLPPSHLEGLPISDEEPVRFVWEKTLKQSQHNTHMKNRVIVDLQTHRRLYPHVSDDDFVKKTLGPTFDQAYTTMRQKFKIQNDASVAAAQKAREEHKVMRSRRNGRKRFKLSNRIDTRKNLEAFAHATFDGALQMECMSSEESEDDQSQNGISPPKPKVLVVRGIPWRSTRLLRFYGVLDEDDRLDKQLKPKRNTRKDRNEGPPKVGFRMPPKGVASWMVSRRWLRDMQLSHPDLLELLKDIVVDPPGFDWNRFDALGYESEDELDASRGRAYDMGFTTDYLYLRIDEIHHGFTQLLSHMYSVEEVPRSKSEEVSFSRRAREFVELHDQVETSVNLLNSLETFLSTFQTDLSAVSGQISDLQDRSKDIESRLKSRRKIEKPLSNLLTDLTIPPPLATVILDTRVDESWIPAIENFEHRLDVLRARTRVKAARDLGEVAEGLRIAAATKLRVLFMALLQPIRTSMTTNMQVIQTSVFLKYRPLYGFLHRQAPSVAQEIQKAYLSAARTYYETGFRRYMRSLGWIKARNTEKADTIVNATATTDSSSEIDFARLEYARIEGPSVTLTYMADDKAYKEPVEALLRSALLVLMDNGTAEYAFVTAFFAPEPGPSRTSMSKESSKTLFAQSLSSHEQVADDTASTPASEDGLTPKARQRSDSIYSTSGSKSLANLTKESQSSLNTLWKQIMDPALEHTQNFVKASLEPLPSVIPLLTMIRLTEEVMVEIQKRDCPPLETFVFGLRLQMWPLFQKMMTEQVDALKKLAEGASAGYFRRAVETTDVLVSTICKRYTSLFLSFVILTEQSEETMIFSNLIRLRQELTKLVETHTDKISDSRKKAKTRSILYEELLQGFSRGFRPAPAHPKAQTEIAYWKEKEEQARKNMGATQSTGSRR</sequence>
<dbReference type="InterPro" id="IPR048361">
    <property type="entry name" value="Vps52_C"/>
</dbReference>
<feature type="domain" description="Vps52 coiled-coil" evidence="8">
    <location>
        <begin position="603"/>
        <end position="766"/>
    </location>
</feature>
<feature type="compositionally biased region" description="Polar residues" evidence="7">
    <location>
        <begin position="28"/>
        <end position="42"/>
    </location>
</feature>
<evidence type="ECO:0000259" key="8">
    <source>
        <dbReference type="Pfam" id="PF04129"/>
    </source>
</evidence>
<proteinExistence type="inferred from homology"/>
<dbReference type="GO" id="GO:0015031">
    <property type="term" value="P:protein transport"/>
    <property type="evidence" value="ECO:0007669"/>
    <property type="project" value="UniProtKB-KW"/>
</dbReference>
<keyword evidence="3" id="KW-0813">Transport</keyword>
<dbReference type="PANTHER" id="PTHR14190">
    <property type="entry name" value="SUPPRESSOR OF ACTIN MUTATIONS 2/VACUOLAR PROTEIN SORTING 52"/>
    <property type="match status" value="1"/>
</dbReference>
<dbReference type="GO" id="GO:0005829">
    <property type="term" value="C:cytosol"/>
    <property type="evidence" value="ECO:0007669"/>
    <property type="project" value="GOC"/>
</dbReference>
<evidence type="ECO:0000256" key="5">
    <source>
        <dbReference type="ARBA" id="ARBA00023034"/>
    </source>
</evidence>
<comment type="subcellular location">
    <subcellularLocation>
        <location evidence="1">Golgi apparatus</location>
        <location evidence="1">trans-Golgi network</location>
    </subcellularLocation>
</comment>
<evidence type="ECO:0000259" key="9">
    <source>
        <dbReference type="Pfam" id="PF20655"/>
    </source>
</evidence>
<organism evidence="10 11">
    <name type="scientific">Dentipellis fragilis</name>
    <dbReference type="NCBI Taxonomy" id="205917"/>
    <lineage>
        <taxon>Eukaryota</taxon>
        <taxon>Fungi</taxon>
        <taxon>Dikarya</taxon>
        <taxon>Basidiomycota</taxon>
        <taxon>Agaricomycotina</taxon>
        <taxon>Agaricomycetes</taxon>
        <taxon>Russulales</taxon>
        <taxon>Hericiaceae</taxon>
        <taxon>Dentipellis</taxon>
    </lineage>
</organism>
<feature type="region of interest" description="Disordered" evidence="7">
    <location>
        <begin position="888"/>
        <end position="943"/>
    </location>
</feature>
<dbReference type="PANTHER" id="PTHR14190:SF7">
    <property type="entry name" value="VACUOLAR PROTEIN SORTING-ASSOCIATED PROTEIN 52 HOMOLOG"/>
    <property type="match status" value="1"/>
</dbReference>
<dbReference type="OrthoDB" id="19482at2759"/>
<feature type="region of interest" description="Disordered" evidence="7">
    <location>
        <begin position="23"/>
        <end position="42"/>
    </location>
</feature>
<feature type="domain" description="Vps52 C-terminal" evidence="9">
    <location>
        <begin position="841"/>
        <end position="884"/>
    </location>
</feature>
<evidence type="ECO:0000256" key="7">
    <source>
        <dbReference type="SAM" id="MobiDB-lite"/>
    </source>
</evidence>
<feature type="domain" description="Vps52 C-terminal" evidence="9">
    <location>
        <begin position="957"/>
        <end position="1114"/>
    </location>
</feature>
<keyword evidence="11" id="KW-1185">Reference proteome</keyword>
<evidence type="ECO:0000256" key="4">
    <source>
        <dbReference type="ARBA" id="ARBA00022927"/>
    </source>
</evidence>
<feature type="region of interest" description="Disordered" evidence="7">
    <location>
        <begin position="180"/>
        <end position="257"/>
    </location>
</feature>
<comment type="caution">
    <text evidence="10">The sequence shown here is derived from an EMBL/GenBank/DDBJ whole genome shotgun (WGS) entry which is preliminary data.</text>
</comment>
<dbReference type="GO" id="GO:0042147">
    <property type="term" value="P:retrograde transport, endosome to Golgi"/>
    <property type="evidence" value="ECO:0007669"/>
    <property type="project" value="TreeGrafter"/>
</dbReference>
<evidence type="ECO:0000256" key="2">
    <source>
        <dbReference type="ARBA" id="ARBA00008180"/>
    </source>
</evidence>
<name>A0A4Y9Z1G6_9AGAM</name>
<dbReference type="EMBL" id="SEOQ01000183">
    <property type="protein sequence ID" value="TFY67713.1"/>
    <property type="molecule type" value="Genomic_DNA"/>
</dbReference>
<dbReference type="GO" id="GO:0019905">
    <property type="term" value="F:syntaxin binding"/>
    <property type="evidence" value="ECO:0007669"/>
    <property type="project" value="TreeGrafter"/>
</dbReference>
<dbReference type="Pfam" id="PF20655">
    <property type="entry name" value="Vps52_C"/>
    <property type="match status" value="2"/>
</dbReference>
<reference evidence="10 11" key="1">
    <citation type="submission" date="2019-02" db="EMBL/GenBank/DDBJ databases">
        <title>Genome sequencing of the rare red list fungi Dentipellis fragilis.</title>
        <authorList>
            <person name="Buettner E."/>
            <person name="Kellner H."/>
        </authorList>
    </citation>
    <scope>NUCLEOTIDE SEQUENCE [LARGE SCALE GENOMIC DNA]</scope>
    <source>
        <strain evidence="10 11">DSM 105465</strain>
    </source>
</reference>
<dbReference type="AlphaFoldDB" id="A0A4Y9Z1G6"/>
<dbReference type="Proteomes" id="UP000298327">
    <property type="component" value="Unassembled WGS sequence"/>
</dbReference>
<feature type="compositionally biased region" description="Polar residues" evidence="7">
    <location>
        <begin position="890"/>
        <end position="922"/>
    </location>
</feature>
<evidence type="ECO:0000313" key="11">
    <source>
        <dbReference type="Proteomes" id="UP000298327"/>
    </source>
</evidence>
<dbReference type="GO" id="GO:0006896">
    <property type="term" value="P:Golgi to vacuole transport"/>
    <property type="evidence" value="ECO:0007669"/>
    <property type="project" value="TreeGrafter"/>
</dbReference>
<gene>
    <name evidence="10" type="ORF">EVG20_g3843</name>
</gene>
<evidence type="ECO:0000256" key="3">
    <source>
        <dbReference type="ARBA" id="ARBA00022448"/>
    </source>
</evidence>
<feature type="coiled-coil region" evidence="6">
    <location>
        <begin position="106"/>
        <end position="133"/>
    </location>
</feature>
<evidence type="ECO:0000313" key="10">
    <source>
        <dbReference type="EMBL" id="TFY67713.1"/>
    </source>
</evidence>
<keyword evidence="4" id="KW-0653">Protein transport</keyword>
<evidence type="ECO:0000256" key="6">
    <source>
        <dbReference type="SAM" id="Coils"/>
    </source>
</evidence>
<dbReference type="GO" id="GO:0000938">
    <property type="term" value="C:GARP complex"/>
    <property type="evidence" value="ECO:0007669"/>
    <property type="project" value="TreeGrafter"/>
</dbReference>
<dbReference type="InterPro" id="IPR048319">
    <property type="entry name" value="Vps52_CC"/>
</dbReference>